<evidence type="ECO:0000313" key="3">
    <source>
        <dbReference type="Proteomes" id="UP000030019"/>
    </source>
</evidence>
<dbReference type="Proteomes" id="UP000030019">
    <property type="component" value="Unassembled WGS sequence"/>
</dbReference>
<organism evidence="2 3">
    <name type="scientific">Streptococcus sinensis</name>
    <dbReference type="NCBI Taxonomy" id="176090"/>
    <lineage>
        <taxon>Bacteria</taxon>
        <taxon>Bacillati</taxon>
        <taxon>Bacillota</taxon>
        <taxon>Bacilli</taxon>
        <taxon>Lactobacillales</taxon>
        <taxon>Streptococcaceae</taxon>
        <taxon>Streptococcus</taxon>
    </lineage>
</organism>
<dbReference type="AlphaFoldDB" id="A0A0A0DE60"/>
<protein>
    <submittedName>
        <fullName evidence="2">Uncharacterized protein</fullName>
    </submittedName>
</protein>
<reference evidence="2 3" key="1">
    <citation type="submission" date="2014-06" db="EMBL/GenBank/DDBJ databases">
        <authorList>
            <person name="Teng J.L."/>
            <person name="Huang Y."/>
            <person name="Tse H."/>
            <person name="Lau S.K."/>
            <person name="Woo P.C."/>
        </authorList>
    </citation>
    <scope>NUCLEOTIDE SEQUENCE [LARGE SCALE GENOMIC DNA]</scope>
    <source>
        <strain evidence="2 3">HKU4</strain>
    </source>
</reference>
<dbReference type="EMBL" id="JPEN01000109">
    <property type="protein sequence ID" value="KGM36349.1"/>
    <property type="molecule type" value="Genomic_DNA"/>
</dbReference>
<feature type="compositionally biased region" description="Basic and acidic residues" evidence="1">
    <location>
        <begin position="37"/>
        <end position="48"/>
    </location>
</feature>
<accession>A0A0A0DE60</accession>
<dbReference type="STRING" id="176090.SSIN_1904"/>
<name>A0A0A0DE60_9STRE</name>
<dbReference type="PATRIC" id="fig|176090.4.peg.1850"/>
<keyword evidence="3" id="KW-1185">Reference proteome</keyword>
<evidence type="ECO:0000313" key="2">
    <source>
        <dbReference type="EMBL" id="KGM36349.1"/>
    </source>
</evidence>
<evidence type="ECO:0000256" key="1">
    <source>
        <dbReference type="SAM" id="MobiDB-lite"/>
    </source>
</evidence>
<sequence length="48" mass="5840">MTLLEILYAGQEIYERRAYQRFRDLERTAQKSKKQKGMQDKADRKEAF</sequence>
<gene>
    <name evidence="2" type="ORF">SSIN_1904</name>
</gene>
<feature type="region of interest" description="Disordered" evidence="1">
    <location>
        <begin position="27"/>
        <end position="48"/>
    </location>
</feature>
<comment type="caution">
    <text evidence="2">The sequence shown here is derived from an EMBL/GenBank/DDBJ whole genome shotgun (WGS) entry which is preliminary data.</text>
</comment>
<proteinExistence type="predicted"/>